<accession>A0A7Z0TQ62</accession>
<comment type="caution">
    <text evidence="1">The sequence shown here is derived from an EMBL/GenBank/DDBJ whole genome shotgun (WGS) entry which is preliminary data.</text>
</comment>
<dbReference type="EMBL" id="JACBFH010000001">
    <property type="protein sequence ID" value="NYY89704.1"/>
    <property type="molecule type" value="Genomic_DNA"/>
</dbReference>
<name>A0A7Z0TQ62_9BRAD</name>
<evidence type="ECO:0000313" key="1">
    <source>
        <dbReference type="EMBL" id="NYY89704.1"/>
    </source>
</evidence>
<organism evidence="1">
    <name type="scientific">Bradyrhizobium barranii subsp. barranii</name>
    <dbReference type="NCBI Taxonomy" id="2823807"/>
    <lineage>
        <taxon>Bacteria</taxon>
        <taxon>Pseudomonadati</taxon>
        <taxon>Pseudomonadota</taxon>
        <taxon>Alphaproteobacteria</taxon>
        <taxon>Hyphomicrobiales</taxon>
        <taxon>Nitrobacteraceae</taxon>
        <taxon>Bradyrhizobium</taxon>
        <taxon>Bradyrhizobium barranii</taxon>
    </lineage>
</organism>
<proteinExistence type="predicted"/>
<dbReference type="AlphaFoldDB" id="A0A7Z0TQ62"/>
<gene>
    <name evidence="1" type="ORF">G6321_15130</name>
</gene>
<protein>
    <submittedName>
        <fullName evidence="1">Uncharacterized protein</fullName>
    </submittedName>
</protein>
<sequence>MKPATPRRAPECLATTIRKAEPMGSGMVRLFSCLAFRSPTTSPSMLDNGPVFPSAAILDREAVRSIVEANGPDEGGPDLVPVATIPYRGTVN</sequence>
<reference evidence="1" key="1">
    <citation type="submission" date="2020-06" db="EMBL/GenBank/DDBJ databases">
        <title>Whole Genome Sequence of Bradyrhizobium sp. Strain 323S2.</title>
        <authorList>
            <person name="Bromfield E.S.P."/>
        </authorList>
    </citation>
    <scope>NUCLEOTIDE SEQUENCE [LARGE SCALE GENOMIC DNA]</scope>
    <source>
        <strain evidence="1">323S2</strain>
    </source>
</reference>